<organism evidence="1 2">
    <name type="scientific">Trichinella nativa</name>
    <dbReference type="NCBI Taxonomy" id="6335"/>
    <lineage>
        <taxon>Eukaryota</taxon>
        <taxon>Metazoa</taxon>
        <taxon>Ecdysozoa</taxon>
        <taxon>Nematoda</taxon>
        <taxon>Enoplea</taxon>
        <taxon>Dorylaimia</taxon>
        <taxon>Trichinellida</taxon>
        <taxon>Trichinellidae</taxon>
        <taxon>Trichinella</taxon>
    </lineage>
</organism>
<dbReference type="EMBL" id="JYDW01000026">
    <property type="protein sequence ID" value="KRZ60724.1"/>
    <property type="molecule type" value="Genomic_DNA"/>
</dbReference>
<dbReference type="AlphaFoldDB" id="A0A0V1LMJ7"/>
<comment type="caution">
    <text evidence="1">The sequence shown here is derived from an EMBL/GenBank/DDBJ whole genome shotgun (WGS) entry which is preliminary data.</text>
</comment>
<sequence>MLTFLDYEDVYSKIIQIDTNTLVEASSVINDDEMMAISFHTLKEKKLQESIILAEYPPGWGHWRRIRSLAKIASKVVQSGQMCCCGEASKESDAICMWSFPLNCSSLKIAKW</sequence>
<dbReference type="Proteomes" id="UP000054721">
    <property type="component" value="Unassembled WGS sequence"/>
</dbReference>
<gene>
    <name evidence="1" type="ORF">T02_6283</name>
</gene>
<accession>A0A0V1LMJ7</accession>
<proteinExistence type="predicted"/>
<keyword evidence="2" id="KW-1185">Reference proteome</keyword>
<evidence type="ECO:0000313" key="1">
    <source>
        <dbReference type="EMBL" id="KRZ60724.1"/>
    </source>
</evidence>
<dbReference type="OrthoDB" id="18814at2759"/>
<name>A0A0V1LMJ7_9BILA</name>
<reference evidence="1 2" key="1">
    <citation type="submission" date="2015-05" db="EMBL/GenBank/DDBJ databases">
        <title>Evolution of Trichinella species and genotypes.</title>
        <authorList>
            <person name="Korhonen P.K."/>
            <person name="Edoardo P."/>
            <person name="Giuseppe L.R."/>
            <person name="Gasser R.B."/>
        </authorList>
    </citation>
    <scope>NUCLEOTIDE SEQUENCE [LARGE SCALE GENOMIC DNA]</scope>
    <source>
        <strain evidence="1">ISS10</strain>
    </source>
</reference>
<evidence type="ECO:0000313" key="2">
    <source>
        <dbReference type="Proteomes" id="UP000054721"/>
    </source>
</evidence>
<protein>
    <submittedName>
        <fullName evidence="1">Uncharacterized protein</fullName>
    </submittedName>
</protein>